<dbReference type="PROSITE" id="PS00018">
    <property type="entry name" value="EF_HAND_1"/>
    <property type="match status" value="2"/>
</dbReference>
<evidence type="ECO:0000256" key="3">
    <source>
        <dbReference type="SAM" id="MobiDB-lite"/>
    </source>
</evidence>
<feature type="compositionally biased region" description="Basic and acidic residues" evidence="3">
    <location>
        <begin position="65"/>
        <end position="82"/>
    </location>
</feature>
<dbReference type="EMBL" id="CAUJNA010003504">
    <property type="protein sequence ID" value="CAJ1403625.1"/>
    <property type="molecule type" value="Genomic_DNA"/>
</dbReference>
<feature type="domain" description="EF-hand" evidence="4">
    <location>
        <begin position="654"/>
        <end position="689"/>
    </location>
</feature>
<name>A0AA36N945_9DINO</name>
<dbReference type="InterPro" id="IPR011992">
    <property type="entry name" value="EF-hand-dom_pair"/>
</dbReference>
<dbReference type="SMART" id="SM00054">
    <property type="entry name" value="EFh"/>
    <property type="match status" value="6"/>
</dbReference>
<evidence type="ECO:0000256" key="2">
    <source>
        <dbReference type="ARBA" id="ARBA00022837"/>
    </source>
</evidence>
<keyword evidence="6" id="KW-1185">Reference proteome</keyword>
<reference evidence="5" key="1">
    <citation type="submission" date="2023-08" db="EMBL/GenBank/DDBJ databases">
        <authorList>
            <person name="Chen Y."/>
            <person name="Shah S."/>
            <person name="Dougan E. K."/>
            <person name="Thang M."/>
            <person name="Chan C."/>
        </authorList>
    </citation>
    <scope>NUCLEOTIDE SEQUENCE</scope>
</reference>
<feature type="compositionally biased region" description="Low complexity" evidence="3">
    <location>
        <begin position="17"/>
        <end position="33"/>
    </location>
</feature>
<feature type="region of interest" description="Disordered" evidence="3">
    <location>
        <begin position="111"/>
        <end position="157"/>
    </location>
</feature>
<dbReference type="GO" id="GO:0005509">
    <property type="term" value="F:calcium ion binding"/>
    <property type="evidence" value="ECO:0007669"/>
    <property type="project" value="InterPro"/>
</dbReference>
<dbReference type="InterPro" id="IPR002048">
    <property type="entry name" value="EF_hand_dom"/>
</dbReference>
<feature type="domain" description="EF-hand" evidence="4">
    <location>
        <begin position="349"/>
        <end position="384"/>
    </location>
</feature>
<proteinExistence type="predicted"/>
<organism evidence="5 6">
    <name type="scientific">Effrenium voratum</name>
    <dbReference type="NCBI Taxonomy" id="2562239"/>
    <lineage>
        <taxon>Eukaryota</taxon>
        <taxon>Sar</taxon>
        <taxon>Alveolata</taxon>
        <taxon>Dinophyceae</taxon>
        <taxon>Suessiales</taxon>
        <taxon>Symbiodiniaceae</taxon>
        <taxon>Effrenium</taxon>
    </lineage>
</organism>
<dbReference type="AlphaFoldDB" id="A0AA36N945"/>
<dbReference type="InterPro" id="IPR050145">
    <property type="entry name" value="Centrin_CML-like"/>
</dbReference>
<feature type="domain" description="EF-hand" evidence="4">
    <location>
        <begin position="273"/>
        <end position="308"/>
    </location>
</feature>
<keyword evidence="1" id="KW-0677">Repeat</keyword>
<dbReference type="InterPro" id="IPR018247">
    <property type="entry name" value="EF_Hand_1_Ca_BS"/>
</dbReference>
<feature type="domain" description="EF-hand" evidence="4">
    <location>
        <begin position="385"/>
        <end position="420"/>
    </location>
</feature>
<gene>
    <name evidence="5" type="ORF">EVOR1521_LOCUS26257</name>
</gene>
<evidence type="ECO:0000313" key="6">
    <source>
        <dbReference type="Proteomes" id="UP001178507"/>
    </source>
</evidence>
<dbReference type="PROSITE" id="PS50222">
    <property type="entry name" value="EF_HAND_2"/>
    <property type="match status" value="4"/>
</dbReference>
<feature type="compositionally biased region" description="Low complexity" evidence="3">
    <location>
        <begin position="144"/>
        <end position="153"/>
    </location>
</feature>
<dbReference type="PANTHER" id="PTHR23050">
    <property type="entry name" value="CALCIUM BINDING PROTEIN"/>
    <property type="match status" value="1"/>
</dbReference>
<keyword evidence="2" id="KW-0106">Calcium</keyword>
<dbReference type="Proteomes" id="UP001178507">
    <property type="component" value="Unassembled WGS sequence"/>
</dbReference>
<evidence type="ECO:0000259" key="4">
    <source>
        <dbReference type="PROSITE" id="PS50222"/>
    </source>
</evidence>
<dbReference type="SUPFAM" id="SSF47473">
    <property type="entry name" value="EF-hand"/>
    <property type="match status" value="3"/>
</dbReference>
<accession>A0AA36N945</accession>
<evidence type="ECO:0000313" key="5">
    <source>
        <dbReference type="EMBL" id="CAJ1403625.1"/>
    </source>
</evidence>
<dbReference type="Gene3D" id="1.10.238.10">
    <property type="entry name" value="EF-hand"/>
    <property type="match status" value="4"/>
</dbReference>
<sequence>MAPMLEGEELPRKARKLPSLSPGGSPRPRGDPLARLFGAAPRRPHSARYEGASPPSTSFLAAAAELRRPTCEKERKQSEAKEPPPSLSLTTWAVDGFKGLLGQEHLTGISRRRSGPVTPVKVKRRVSGVPSRPRTAEDHPCQLPTPTAKPAAPVVNEDEDREDYYDKLIIPLEILGRKAASWAMQARKSRRSAVKPRQSNALGGSRRGRWLESFQQFRFDGEIHSDDLPRALLRSGFEDCRPHLISVVLAKVSEYNSLDEDEFLHFMCMYEEHLHDDLQEQFQLFDLARTGRVDRAALEELLEAQDLLVRRAVLDECLGQVAINPSSVSFTEYERLVDKLRSGHCFLERELQNFRHVFQVFDKDRSGGMSLAELSSALAWLGFPASTGRVCAVYEQNDLDGNGALSESEWLRCLHTLHREEAVAIREHLSQLNDRCRRGSQLETLLMELGYAMPPDVLLDALHAHHIYQGTARNSQLLGMPLSLLEFDVGLEEIRALTCTLRARDGFTDEEMEQMKRAFHMQSGRQDEIASPAIQRALRWLGHFYSFDMVQHLVSELDVDGDCMLDFTLFVKLIRKCRDTERRAATSAFFKFDTTSCGLLDQPGQYQAIRSLGLDTAPMQGAITLAQFLKHVRNFKFDPVRLQELRLNAGYDQHELEEIRSQFESFDKDCSGELKRAELVQMIEALFPRHANLPEFRPYFTELLSFADVNQNDCLDFKEFVRLIRKIRDHGEEYQFKQYKLSLSELGFSNKEASEFRNLFLGVEENGRLHFSEVRSMIAGCFRLNEKQSQKLLGFCRSAVEISEYDTEEEEVVNFLGFLRIMRQVIDAGWVRNANGD</sequence>
<comment type="caution">
    <text evidence="5">The sequence shown here is derived from an EMBL/GenBank/DDBJ whole genome shotgun (WGS) entry which is preliminary data.</text>
</comment>
<feature type="region of interest" description="Disordered" evidence="3">
    <location>
        <begin position="1"/>
        <end position="89"/>
    </location>
</feature>
<evidence type="ECO:0000256" key="1">
    <source>
        <dbReference type="ARBA" id="ARBA00022737"/>
    </source>
</evidence>
<protein>
    <recommendedName>
        <fullName evidence="4">EF-hand domain-containing protein</fullName>
    </recommendedName>
</protein>